<organism evidence="1 2">
    <name type="scientific">Caproiciproducens faecalis</name>
    <dbReference type="NCBI Taxonomy" id="2820301"/>
    <lineage>
        <taxon>Bacteria</taxon>
        <taxon>Bacillati</taxon>
        <taxon>Bacillota</taxon>
        <taxon>Clostridia</taxon>
        <taxon>Eubacteriales</taxon>
        <taxon>Acutalibacteraceae</taxon>
        <taxon>Caproiciproducens</taxon>
    </lineage>
</organism>
<accession>A0ABS7DMJ4</accession>
<dbReference type="Proteomes" id="UP000719942">
    <property type="component" value="Unassembled WGS sequence"/>
</dbReference>
<gene>
    <name evidence="1" type="ORF">J5W02_06810</name>
</gene>
<dbReference type="RefSeq" id="WP_219964919.1">
    <property type="nucleotide sequence ID" value="NZ_JAGFNZ010000002.1"/>
</dbReference>
<proteinExistence type="predicted"/>
<evidence type="ECO:0000313" key="1">
    <source>
        <dbReference type="EMBL" id="MBW7572520.1"/>
    </source>
</evidence>
<comment type="caution">
    <text evidence="1">The sequence shown here is derived from an EMBL/GenBank/DDBJ whole genome shotgun (WGS) entry which is preliminary data.</text>
</comment>
<sequence>MRKCVGIIELCGNHLKYYVFGSRSTGFGVEIVKTRVEKADQLVSHDLGTAMNVAEQLQRGSVFPTNLSEIVEDFQFNVNSD</sequence>
<reference evidence="1 2" key="1">
    <citation type="submission" date="2021-03" db="EMBL/GenBank/DDBJ databases">
        <title>Caproiciproducens sp. nov. isolated from feces of cow.</title>
        <authorList>
            <person name="Choi J.-Y."/>
        </authorList>
    </citation>
    <scope>NUCLEOTIDE SEQUENCE [LARGE SCALE GENOMIC DNA]</scope>
    <source>
        <strain evidence="1 2">AGMB10547</strain>
    </source>
</reference>
<dbReference type="Pfam" id="PF20124">
    <property type="entry name" value="DUF6514"/>
    <property type="match status" value="1"/>
</dbReference>
<name>A0ABS7DMJ4_9FIRM</name>
<keyword evidence="2" id="KW-1185">Reference proteome</keyword>
<protein>
    <submittedName>
        <fullName evidence="1">Uncharacterized protein</fullName>
    </submittedName>
</protein>
<dbReference type="InterPro" id="IPR017016">
    <property type="entry name" value="UCP033595"/>
</dbReference>
<dbReference type="EMBL" id="JAGFNZ010000002">
    <property type="protein sequence ID" value="MBW7572520.1"/>
    <property type="molecule type" value="Genomic_DNA"/>
</dbReference>
<evidence type="ECO:0000313" key="2">
    <source>
        <dbReference type="Proteomes" id="UP000719942"/>
    </source>
</evidence>